<reference evidence="3 4" key="1">
    <citation type="journal article" date="2007" name="Nature">
        <title>Evolution of genes and genomes on the Drosophila phylogeny.</title>
        <authorList>
            <consortium name="Drosophila 12 Genomes Consortium"/>
            <person name="Clark A.G."/>
            <person name="Eisen M.B."/>
            <person name="Smith D.R."/>
            <person name="Bergman C.M."/>
            <person name="Oliver B."/>
            <person name="Markow T.A."/>
            <person name="Kaufman T.C."/>
            <person name="Kellis M."/>
            <person name="Gelbart W."/>
            <person name="Iyer V.N."/>
            <person name="Pollard D.A."/>
            <person name="Sackton T.B."/>
            <person name="Larracuente A.M."/>
            <person name="Singh N.D."/>
            <person name="Abad J.P."/>
            <person name="Abt D.N."/>
            <person name="Adryan B."/>
            <person name="Aguade M."/>
            <person name="Akashi H."/>
            <person name="Anderson W.W."/>
            <person name="Aquadro C.F."/>
            <person name="Ardell D.H."/>
            <person name="Arguello R."/>
            <person name="Artieri C.G."/>
            <person name="Barbash D.A."/>
            <person name="Barker D."/>
            <person name="Barsanti P."/>
            <person name="Batterham P."/>
            <person name="Batzoglou S."/>
            <person name="Begun D."/>
            <person name="Bhutkar A."/>
            <person name="Blanco E."/>
            <person name="Bosak S.A."/>
            <person name="Bradley R.K."/>
            <person name="Brand A.D."/>
            <person name="Brent M.R."/>
            <person name="Brooks A.N."/>
            <person name="Brown R.H."/>
            <person name="Butlin R.K."/>
            <person name="Caggese C."/>
            <person name="Calvi B.R."/>
            <person name="Bernardo de Carvalho A."/>
            <person name="Caspi A."/>
            <person name="Castrezana S."/>
            <person name="Celniker S.E."/>
            <person name="Chang J.L."/>
            <person name="Chapple C."/>
            <person name="Chatterji S."/>
            <person name="Chinwalla A."/>
            <person name="Civetta A."/>
            <person name="Clifton S.W."/>
            <person name="Comeron J.M."/>
            <person name="Costello J.C."/>
            <person name="Coyne J.A."/>
            <person name="Daub J."/>
            <person name="David R.G."/>
            <person name="Delcher A.L."/>
            <person name="Delehaunty K."/>
            <person name="Do C.B."/>
            <person name="Ebling H."/>
            <person name="Edwards K."/>
            <person name="Eickbush T."/>
            <person name="Evans J.D."/>
            <person name="Filipski A."/>
            <person name="Findeiss S."/>
            <person name="Freyhult E."/>
            <person name="Fulton L."/>
            <person name="Fulton R."/>
            <person name="Garcia A.C."/>
            <person name="Gardiner A."/>
            <person name="Garfield D.A."/>
            <person name="Garvin B.E."/>
            <person name="Gibson G."/>
            <person name="Gilbert D."/>
            <person name="Gnerre S."/>
            <person name="Godfrey J."/>
            <person name="Good R."/>
            <person name="Gotea V."/>
            <person name="Gravely B."/>
            <person name="Greenberg A.J."/>
            <person name="Griffiths-Jones S."/>
            <person name="Gross S."/>
            <person name="Guigo R."/>
            <person name="Gustafson E.A."/>
            <person name="Haerty W."/>
            <person name="Hahn M.W."/>
            <person name="Halligan D.L."/>
            <person name="Halpern A.L."/>
            <person name="Halter G.M."/>
            <person name="Han M.V."/>
            <person name="Heger A."/>
            <person name="Hillier L."/>
            <person name="Hinrichs A.S."/>
            <person name="Holmes I."/>
            <person name="Hoskins R.A."/>
            <person name="Hubisz M.J."/>
            <person name="Hultmark D."/>
            <person name="Huntley M.A."/>
            <person name="Jaffe D.B."/>
            <person name="Jagadeeshan S."/>
            <person name="Jeck W.R."/>
            <person name="Johnson J."/>
            <person name="Jones C.D."/>
            <person name="Jordan W.C."/>
            <person name="Karpen G.H."/>
            <person name="Kataoka E."/>
            <person name="Keightley P.D."/>
            <person name="Kheradpour P."/>
            <person name="Kirkness E.F."/>
            <person name="Koerich L.B."/>
            <person name="Kristiansen K."/>
            <person name="Kudrna D."/>
            <person name="Kulathinal R.J."/>
            <person name="Kumar S."/>
            <person name="Kwok R."/>
            <person name="Lander E."/>
            <person name="Langley C.H."/>
            <person name="Lapoint R."/>
            <person name="Lazzaro B.P."/>
            <person name="Lee S.J."/>
            <person name="Levesque L."/>
            <person name="Li R."/>
            <person name="Lin C.F."/>
            <person name="Lin M.F."/>
            <person name="Lindblad-Toh K."/>
            <person name="Llopart A."/>
            <person name="Long M."/>
            <person name="Low L."/>
            <person name="Lozovsky E."/>
            <person name="Lu J."/>
            <person name="Luo M."/>
            <person name="Machado C.A."/>
            <person name="Makalowski W."/>
            <person name="Marzo M."/>
            <person name="Matsuda M."/>
            <person name="Matzkin L."/>
            <person name="McAllister B."/>
            <person name="McBride C.S."/>
            <person name="McKernan B."/>
            <person name="McKernan K."/>
            <person name="Mendez-Lago M."/>
            <person name="Minx P."/>
            <person name="Mollenhauer M.U."/>
            <person name="Montooth K."/>
            <person name="Mount S.M."/>
            <person name="Mu X."/>
            <person name="Myers E."/>
            <person name="Negre B."/>
            <person name="Newfeld S."/>
            <person name="Nielsen R."/>
            <person name="Noor M.A."/>
            <person name="O'Grady P."/>
            <person name="Pachter L."/>
            <person name="Papaceit M."/>
            <person name="Parisi M.J."/>
            <person name="Parisi M."/>
            <person name="Parts L."/>
            <person name="Pedersen J.S."/>
            <person name="Pesole G."/>
            <person name="Phillippy A.M."/>
            <person name="Ponting C.P."/>
            <person name="Pop M."/>
            <person name="Porcelli D."/>
            <person name="Powell J.R."/>
            <person name="Prohaska S."/>
            <person name="Pruitt K."/>
            <person name="Puig M."/>
            <person name="Quesneville H."/>
            <person name="Ram K.R."/>
            <person name="Rand D."/>
            <person name="Rasmussen M.D."/>
            <person name="Reed L.K."/>
            <person name="Reenan R."/>
            <person name="Reily A."/>
            <person name="Remington K.A."/>
            <person name="Rieger T.T."/>
            <person name="Ritchie M.G."/>
            <person name="Robin C."/>
            <person name="Rogers Y.H."/>
            <person name="Rohde C."/>
            <person name="Rozas J."/>
            <person name="Rubenfield M.J."/>
            <person name="Ruiz A."/>
            <person name="Russo S."/>
            <person name="Salzberg S.L."/>
            <person name="Sanchez-Gracia A."/>
            <person name="Saranga D.J."/>
            <person name="Sato H."/>
            <person name="Schaeffer S.W."/>
            <person name="Schatz M.C."/>
            <person name="Schlenke T."/>
            <person name="Schwartz R."/>
            <person name="Segarra C."/>
            <person name="Singh R.S."/>
            <person name="Sirot L."/>
            <person name="Sirota M."/>
            <person name="Sisneros N.B."/>
            <person name="Smith C.D."/>
            <person name="Smith T.F."/>
            <person name="Spieth J."/>
            <person name="Stage D.E."/>
            <person name="Stark A."/>
            <person name="Stephan W."/>
            <person name="Strausberg R.L."/>
            <person name="Strempel S."/>
            <person name="Sturgill D."/>
            <person name="Sutton G."/>
            <person name="Sutton G.G."/>
            <person name="Tao W."/>
            <person name="Teichmann S."/>
            <person name="Tobari Y.N."/>
            <person name="Tomimura Y."/>
            <person name="Tsolas J.M."/>
            <person name="Valente V.L."/>
            <person name="Venter E."/>
            <person name="Venter J.C."/>
            <person name="Vicario S."/>
            <person name="Vieira F.G."/>
            <person name="Vilella A.J."/>
            <person name="Villasante A."/>
            <person name="Walenz B."/>
            <person name="Wang J."/>
            <person name="Wasserman M."/>
            <person name="Watts T."/>
            <person name="Wilson D."/>
            <person name="Wilson R.K."/>
            <person name="Wing R.A."/>
            <person name="Wolfner M.F."/>
            <person name="Wong A."/>
            <person name="Wong G.K."/>
            <person name="Wu C.I."/>
            <person name="Wu G."/>
            <person name="Yamamoto D."/>
            <person name="Yang H.P."/>
            <person name="Yang S.P."/>
            <person name="Yorke J.A."/>
            <person name="Yoshida K."/>
            <person name="Zdobnov E."/>
            <person name="Zhang P."/>
            <person name="Zhang Y."/>
            <person name="Zimin A.V."/>
            <person name="Baldwin J."/>
            <person name="Abdouelleil A."/>
            <person name="Abdulkadir J."/>
            <person name="Abebe A."/>
            <person name="Abera B."/>
            <person name="Abreu J."/>
            <person name="Acer S.C."/>
            <person name="Aftuck L."/>
            <person name="Alexander A."/>
            <person name="An P."/>
            <person name="Anderson E."/>
            <person name="Anderson S."/>
            <person name="Arachi H."/>
            <person name="Azer M."/>
            <person name="Bachantsang P."/>
            <person name="Barry A."/>
            <person name="Bayul T."/>
            <person name="Berlin A."/>
            <person name="Bessette D."/>
            <person name="Bloom T."/>
            <person name="Blye J."/>
            <person name="Boguslavskiy L."/>
            <person name="Bonnet C."/>
            <person name="Boukhgalter B."/>
            <person name="Bourzgui I."/>
            <person name="Brown A."/>
            <person name="Cahill P."/>
            <person name="Channer S."/>
            <person name="Cheshatsang Y."/>
            <person name="Chuda L."/>
            <person name="Citroen M."/>
            <person name="Collymore A."/>
            <person name="Cooke P."/>
            <person name="Costello M."/>
            <person name="D'Aco K."/>
            <person name="Daza R."/>
            <person name="De Haan G."/>
            <person name="DeGray S."/>
            <person name="DeMaso C."/>
            <person name="Dhargay N."/>
            <person name="Dooley K."/>
            <person name="Dooley E."/>
            <person name="Doricent M."/>
            <person name="Dorje P."/>
            <person name="Dorjee K."/>
            <person name="Dupes A."/>
            <person name="Elong R."/>
            <person name="Falk J."/>
            <person name="Farina A."/>
            <person name="Faro S."/>
            <person name="Ferguson D."/>
            <person name="Fisher S."/>
            <person name="Foley C.D."/>
            <person name="Franke A."/>
            <person name="Friedrich D."/>
            <person name="Gadbois L."/>
            <person name="Gearin G."/>
            <person name="Gearin C.R."/>
            <person name="Giannoukos G."/>
            <person name="Goode T."/>
            <person name="Graham J."/>
            <person name="Grandbois E."/>
            <person name="Grewal S."/>
            <person name="Gyaltsen K."/>
            <person name="Hafez N."/>
            <person name="Hagos B."/>
            <person name="Hall J."/>
            <person name="Henson C."/>
            <person name="Hollinger A."/>
            <person name="Honan T."/>
            <person name="Huard M.D."/>
            <person name="Hughes L."/>
            <person name="Hurhula B."/>
            <person name="Husby M.E."/>
            <person name="Kamat A."/>
            <person name="Kanga B."/>
            <person name="Kashin S."/>
            <person name="Khazanovich D."/>
            <person name="Kisner P."/>
            <person name="Lance K."/>
            <person name="Lara M."/>
            <person name="Lee W."/>
            <person name="Lennon N."/>
            <person name="Letendre F."/>
            <person name="LeVine R."/>
            <person name="Lipovsky A."/>
            <person name="Liu X."/>
            <person name="Liu J."/>
            <person name="Liu S."/>
            <person name="Lokyitsang T."/>
            <person name="Lokyitsang Y."/>
            <person name="Lubonja R."/>
            <person name="Lui A."/>
            <person name="MacDonald P."/>
            <person name="Magnisalis V."/>
            <person name="Maru K."/>
            <person name="Matthews C."/>
            <person name="McCusker W."/>
            <person name="McDonough S."/>
            <person name="Mehta T."/>
            <person name="Meldrim J."/>
            <person name="Meneus L."/>
            <person name="Mihai O."/>
            <person name="Mihalev A."/>
            <person name="Mihova T."/>
            <person name="Mittelman R."/>
            <person name="Mlenga V."/>
            <person name="Montmayeur A."/>
            <person name="Mulrain L."/>
            <person name="Navidi A."/>
            <person name="Naylor J."/>
            <person name="Negash T."/>
            <person name="Nguyen T."/>
            <person name="Nguyen N."/>
            <person name="Nicol R."/>
            <person name="Norbu C."/>
            <person name="Norbu N."/>
            <person name="Novod N."/>
            <person name="O'Neill B."/>
            <person name="Osman S."/>
            <person name="Markiewicz E."/>
            <person name="Oyono O.L."/>
            <person name="Patti C."/>
            <person name="Phunkhang P."/>
            <person name="Pierre F."/>
            <person name="Priest M."/>
            <person name="Raghuraman S."/>
            <person name="Rege F."/>
            <person name="Reyes R."/>
            <person name="Rise C."/>
            <person name="Rogov P."/>
            <person name="Ross K."/>
            <person name="Ryan E."/>
            <person name="Settipalli S."/>
            <person name="Shea T."/>
            <person name="Sherpa N."/>
            <person name="Shi L."/>
            <person name="Shih D."/>
            <person name="Sparrow T."/>
            <person name="Spaulding J."/>
            <person name="Stalker J."/>
            <person name="Stange-Thomann N."/>
            <person name="Stavropoulos S."/>
            <person name="Stone C."/>
            <person name="Strader C."/>
            <person name="Tesfaye S."/>
            <person name="Thomson T."/>
            <person name="Thoulutsang Y."/>
            <person name="Thoulutsang D."/>
            <person name="Topham K."/>
            <person name="Topping I."/>
            <person name="Tsamla T."/>
            <person name="Vassiliev H."/>
            <person name="Vo A."/>
            <person name="Wangchuk T."/>
            <person name="Wangdi T."/>
            <person name="Weiand M."/>
            <person name="Wilkinson J."/>
            <person name="Wilson A."/>
            <person name="Yadav S."/>
            <person name="Young G."/>
            <person name="Yu Q."/>
            <person name="Zembek L."/>
            <person name="Zhong D."/>
            <person name="Zimmer A."/>
            <person name="Zwirko Z."/>
            <person name="Jaffe D.B."/>
            <person name="Alvarez P."/>
            <person name="Brockman W."/>
            <person name="Butler J."/>
            <person name="Chin C."/>
            <person name="Gnerre S."/>
            <person name="Grabherr M."/>
            <person name="Kleber M."/>
            <person name="Mauceli E."/>
            <person name="MacCallum I."/>
        </authorList>
    </citation>
    <scope>NUCLEOTIDE SEQUENCE [LARGE SCALE GENOMIC DNA]</scope>
    <source>
        <strain evidence="4">Tai18E2 / Tucson 14021-0261.01</strain>
    </source>
</reference>
<name>B4P7Y4_DROYA</name>
<dbReference type="eggNOG" id="ENOG502TATB">
    <property type="taxonomic scope" value="Eukaryota"/>
</dbReference>
<feature type="transmembrane region" description="Helical" evidence="2">
    <location>
        <begin position="21"/>
        <end position="40"/>
    </location>
</feature>
<dbReference type="Proteomes" id="UP000002282">
    <property type="component" value="Chromosome 2R"/>
</dbReference>
<reference evidence="3 4" key="2">
    <citation type="journal article" date="2007" name="PLoS Biol.">
        <title>Principles of genome evolution in the Drosophila melanogaster species group.</title>
        <authorList>
            <person name="Ranz J.M."/>
            <person name="Maurin D."/>
            <person name="Chan Y.S."/>
            <person name="von Grotthuss M."/>
            <person name="Hillier L.W."/>
            <person name="Roote J."/>
            <person name="Ashburner M."/>
            <person name="Bergman C.M."/>
        </authorList>
    </citation>
    <scope>NUCLEOTIDE SEQUENCE [LARGE SCALE GENOMIC DNA]</scope>
    <source>
        <strain evidence="4">Tai18E2 / Tucson 14021-0261.01</strain>
    </source>
</reference>
<evidence type="ECO:0000313" key="3">
    <source>
        <dbReference type="EMBL" id="EDW92139.2"/>
    </source>
</evidence>
<feature type="region of interest" description="Disordered" evidence="1">
    <location>
        <begin position="109"/>
        <end position="128"/>
    </location>
</feature>
<accession>B4P7Y4</accession>
<dbReference type="HOGENOM" id="CLU_2640704_0_0_1"/>
<sequence length="128" mass="14226">MRFSWAIKTRKFRKRSSDLMALYKGILLGSSISAIQTLALKTISFATTNHTMKVLLVLTFLATLALSLAFPQVGHGSVNGPSGRFPMTKNWAQPPVDLRKPIIFLPEATPIHEAQESRPRQAKHRKSG</sequence>
<evidence type="ECO:0000256" key="1">
    <source>
        <dbReference type="SAM" id="MobiDB-lite"/>
    </source>
</evidence>
<dbReference type="AlphaFoldDB" id="B4P7Y4"/>
<keyword evidence="2" id="KW-0472">Membrane</keyword>
<dbReference type="KEGG" id="dya:Dyak_GE11674"/>
<keyword evidence="2" id="KW-1133">Transmembrane helix</keyword>
<organism evidence="3 4">
    <name type="scientific">Drosophila yakuba</name>
    <name type="common">Fruit fly</name>
    <dbReference type="NCBI Taxonomy" id="7245"/>
    <lineage>
        <taxon>Eukaryota</taxon>
        <taxon>Metazoa</taxon>
        <taxon>Ecdysozoa</taxon>
        <taxon>Arthropoda</taxon>
        <taxon>Hexapoda</taxon>
        <taxon>Insecta</taxon>
        <taxon>Pterygota</taxon>
        <taxon>Neoptera</taxon>
        <taxon>Endopterygota</taxon>
        <taxon>Diptera</taxon>
        <taxon>Brachycera</taxon>
        <taxon>Muscomorpha</taxon>
        <taxon>Ephydroidea</taxon>
        <taxon>Drosophilidae</taxon>
        <taxon>Drosophila</taxon>
        <taxon>Sophophora</taxon>
    </lineage>
</organism>
<keyword evidence="2" id="KW-0812">Transmembrane</keyword>
<evidence type="ECO:0000313" key="4">
    <source>
        <dbReference type="Proteomes" id="UP000002282"/>
    </source>
</evidence>
<protein>
    <submittedName>
        <fullName evidence="3">Uncharacterized protein</fullName>
    </submittedName>
</protein>
<evidence type="ECO:0000256" key="2">
    <source>
        <dbReference type="SAM" id="Phobius"/>
    </source>
</evidence>
<dbReference type="EMBL" id="CM000158">
    <property type="protein sequence ID" value="EDW92139.2"/>
    <property type="molecule type" value="Genomic_DNA"/>
</dbReference>
<proteinExistence type="predicted"/>
<keyword evidence="4" id="KW-1185">Reference proteome</keyword>
<dbReference type="OrthoDB" id="8015592at2759"/>
<feature type="transmembrane region" description="Helical" evidence="2">
    <location>
        <begin position="52"/>
        <end position="70"/>
    </location>
</feature>
<gene>
    <name evidence="3" type="primary">Dyak\GE11674</name>
    <name evidence="3" type="synonym">dyak_GLEANR_11987</name>
    <name evidence="3" type="synonym">GE11674</name>
    <name evidence="3" type="ORF">Dyak_GE11674</name>
</gene>